<feature type="transmembrane region" description="Helical" evidence="8">
    <location>
        <begin position="445"/>
        <end position="461"/>
    </location>
</feature>
<feature type="transmembrane region" description="Helical" evidence="8">
    <location>
        <begin position="109"/>
        <end position="126"/>
    </location>
</feature>
<feature type="transmembrane region" description="Helical" evidence="8">
    <location>
        <begin position="375"/>
        <end position="394"/>
    </location>
</feature>
<dbReference type="PRINTS" id="PR00171">
    <property type="entry name" value="SUGRTRNSPORT"/>
</dbReference>
<comment type="similarity">
    <text evidence="2 7">Belongs to the major facilitator superfamily. Sugar transporter (TC 2.A.1.1) family.</text>
</comment>
<feature type="transmembrane region" description="Helical" evidence="8">
    <location>
        <begin position="138"/>
        <end position="156"/>
    </location>
</feature>
<dbReference type="Proteomes" id="UP000242875">
    <property type="component" value="Unassembled WGS sequence"/>
</dbReference>
<protein>
    <recommendedName>
        <fullName evidence="9">Major facilitator superfamily (MFS) profile domain-containing protein</fullName>
    </recommendedName>
</protein>
<feature type="transmembrane region" description="Helical" evidence="8">
    <location>
        <begin position="176"/>
        <end position="195"/>
    </location>
</feature>
<dbReference type="FunFam" id="1.20.1250.20:FF:000026">
    <property type="entry name" value="MFS quinate transporter QutD"/>
    <property type="match status" value="1"/>
</dbReference>
<dbReference type="CDD" id="cd17356">
    <property type="entry name" value="MFS_HXT"/>
    <property type="match status" value="1"/>
</dbReference>
<dbReference type="SUPFAM" id="SSF103473">
    <property type="entry name" value="MFS general substrate transporter"/>
    <property type="match status" value="1"/>
</dbReference>
<organism evidence="10 11">
    <name type="scientific">Bifiguratus adelaidae</name>
    <dbReference type="NCBI Taxonomy" id="1938954"/>
    <lineage>
        <taxon>Eukaryota</taxon>
        <taxon>Fungi</taxon>
        <taxon>Fungi incertae sedis</taxon>
        <taxon>Mucoromycota</taxon>
        <taxon>Mucoromycotina</taxon>
        <taxon>Endogonomycetes</taxon>
        <taxon>Endogonales</taxon>
        <taxon>Endogonales incertae sedis</taxon>
        <taxon>Bifiguratus</taxon>
    </lineage>
</organism>
<comment type="subcellular location">
    <subcellularLocation>
        <location evidence="1">Membrane</location>
        <topology evidence="1">Multi-pass membrane protein</topology>
    </subcellularLocation>
</comment>
<gene>
    <name evidence="10" type="ORF">BZG36_01583</name>
</gene>
<feature type="transmembrane region" description="Helical" evidence="8">
    <location>
        <begin position="264"/>
        <end position="285"/>
    </location>
</feature>
<dbReference type="GO" id="GO:0005351">
    <property type="term" value="F:carbohydrate:proton symporter activity"/>
    <property type="evidence" value="ECO:0007669"/>
    <property type="project" value="TreeGrafter"/>
</dbReference>
<keyword evidence="6 8" id="KW-0472">Membrane</keyword>
<dbReference type="InterPro" id="IPR020846">
    <property type="entry name" value="MFS_dom"/>
</dbReference>
<dbReference type="InterPro" id="IPR003663">
    <property type="entry name" value="Sugar/inositol_transpt"/>
</dbReference>
<reference evidence="10 11" key="1">
    <citation type="journal article" date="2017" name="Mycologia">
        <title>Bifiguratus adelaidae, gen. et sp. nov., a new member of Mucoromycotina in endophytic and soil-dwelling habitats.</title>
        <authorList>
            <person name="Torres-Cruz T.J."/>
            <person name="Billingsley Tobias T.L."/>
            <person name="Almatruk M."/>
            <person name="Hesse C."/>
            <person name="Kuske C.R."/>
            <person name="Desiro A."/>
            <person name="Benucci G.M."/>
            <person name="Bonito G."/>
            <person name="Stajich J.E."/>
            <person name="Dunlap C."/>
            <person name="Arnold A.E."/>
            <person name="Porras-Alfaro A."/>
        </authorList>
    </citation>
    <scope>NUCLEOTIDE SEQUENCE [LARGE SCALE GENOMIC DNA]</scope>
    <source>
        <strain evidence="10 11">AZ0501</strain>
    </source>
</reference>
<keyword evidence="3 7" id="KW-0813">Transport</keyword>
<proteinExistence type="inferred from homology"/>
<dbReference type="OrthoDB" id="4142200at2759"/>
<feature type="transmembrane region" description="Helical" evidence="8">
    <location>
        <begin position="82"/>
        <end position="103"/>
    </location>
</feature>
<comment type="caution">
    <text evidence="10">The sequence shown here is derived from an EMBL/GenBank/DDBJ whole genome shotgun (WGS) entry which is preliminary data.</text>
</comment>
<dbReference type="Gene3D" id="1.20.1250.20">
    <property type="entry name" value="MFS general substrate transporter like domains"/>
    <property type="match status" value="1"/>
</dbReference>
<keyword evidence="4 8" id="KW-0812">Transmembrane</keyword>
<evidence type="ECO:0000256" key="5">
    <source>
        <dbReference type="ARBA" id="ARBA00022989"/>
    </source>
</evidence>
<evidence type="ECO:0000259" key="9">
    <source>
        <dbReference type="PROSITE" id="PS50850"/>
    </source>
</evidence>
<feature type="domain" description="Major facilitator superfamily (MFS) profile" evidence="9">
    <location>
        <begin position="10"/>
        <end position="467"/>
    </location>
</feature>
<evidence type="ECO:0000256" key="3">
    <source>
        <dbReference type="ARBA" id="ARBA00022448"/>
    </source>
</evidence>
<dbReference type="PROSITE" id="PS50850">
    <property type="entry name" value="MFS"/>
    <property type="match status" value="1"/>
</dbReference>
<evidence type="ECO:0000256" key="8">
    <source>
        <dbReference type="SAM" id="Phobius"/>
    </source>
</evidence>
<keyword evidence="5 8" id="KW-1133">Transmembrane helix</keyword>
<dbReference type="PROSITE" id="PS00217">
    <property type="entry name" value="SUGAR_TRANSPORT_2"/>
    <property type="match status" value="1"/>
</dbReference>
<dbReference type="PANTHER" id="PTHR48022">
    <property type="entry name" value="PLASTIDIC GLUCOSE TRANSPORTER 4"/>
    <property type="match status" value="1"/>
</dbReference>
<evidence type="ECO:0000256" key="4">
    <source>
        <dbReference type="ARBA" id="ARBA00022692"/>
    </source>
</evidence>
<sequence length="541" mass="59100">MFKVTNVYVIGLFATIGGLLFGCDISSMSGLVSNTTYLNYFGIADSAPLQGAVVAVMSSGSFVGSIIAGFLSDIIGRKHTILVASCCWIVGSILMCASVNVGMLMVGRIINGLAVGGASMVVPVYQSEIAPRGIRGRIVSFQQWAITWGIFIQFLVQYGASFVPDAQSGNTAVFRIPWGIQIIWGLLLGFFILGFPRSPRWLADKDRWDECLQTLADLHGNGDINNEEVQFEYREIQAAVKFDREQGANSYMECFRKGYASRTLLGMAIQMWSQLTGMNVMMYYITYVFQGAGLSGSTANLTASLVQYVLNVLLTIPAILYLDRWGRRPTLIYGGVAMAVFLFIVGAIMGARGHYATNTGNVAVNWILDPNDRSGSIATIIMVYLFVCSFATSWGPCSWTYPAEIFPLRIRSKAVALATATNWAFNTGLAEWAPPMMQNIQYKAYFFYAVMNVAAAVHVYLQAPETKGRTLEEVDALFNSGIPPWKSKHVANEELAAHVDLEKTANPEMYKNEALPGDNVAGVNNNVAGNEIGNDAEKTVV</sequence>
<evidence type="ECO:0000256" key="6">
    <source>
        <dbReference type="ARBA" id="ARBA00023136"/>
    </source>
</evidence>
<dbReference type="InterPro" id="IPR005828">
    <property type="entry name" value="MFS_sugar_transport-like"/>
</dbReference>
<dbReference type="PROSITE" id="PS51257">
    <property type="entry name" value="PROKAR_LIPOPROTEIN"/>
    <property type="match status" value="1"/>
</dbReference>
<feature type="transmembrane region" description="Helical" evidence="8">
    <location>
        <begin position="7"/>
        <end position="29"/>
    </location>
</feature>
<feature type="transmembrane region" description="Helical" evidence="8">
    <location>
        <begin position="49"/>
        <end position="70"/>
    </location>
</feature>
<dbReference type="AlphaFoldDB" id="A0A261Y3X3"/>
<dbReference type="Pfam" id="PF00083">
    <property type="entry name" value="Sugar_tr"/>
    <property type="match status" value="1"/>
</dbReference>
<dbReference type="GO" id="GO:0016020">
    <property type="term" value="C:membrane"/>
    <property type="evidence" value="ECO:0007669"/>
    <property type="project" value="UniProtKB-SubCell"/>
</dbReference>
<keyword evidence="11" id="KW-1185">Reference proteome</keyword>
<feature type="transmembrane region" description="Helical" evidence="8">
    <location>
        <begin position="305"/>
        <end position="322"/>
    </location>
</feature>
<evidence type="ECO:0000313" key="11">
    <source>
        <dbReference type="Proteomes" id="UP000242875"/>
    </source>
</evidence>
<evidence type="ECO:0000313" key="10">
    <source>
        <dbReference type="EMBL" id="OZJ05313.1"/>
    </source>
</evidence>
<evidence type="ECO:0000256" key="7">
    <source>
        <dbReference type="RuleBase" id="RU003346"/>
    </source>
</evidence>
<evidence type="ECO:0000256" key="2">
    <source>
        <dbReference type="ARBA" id="ARBA00010992"/>
    </source>
</evidence>
<dbReference type="PANTHER" id="PTHR48022:SF35">
    <property type="entry name" value="MAJOR FACILITATOR SUPERFAMILY (MFS) PROFILE DOMAIN-CONTAINING PROTEIN"/>
    <property type="match status" value="1"/>
</dbReference>
<dbReference type="InterPro" id="IPR050360">
    <property type="entry name" value="MFS_Sugar_Transporters"/>
</dbReference>
<feature type="transmembrane region" description="Helical" evidence="8">
    <location>
        <begin position="331"/>
        <end position="355"/>
    </location>
</feature>
<name>A0A261Y3X3_9FUNG</name>
<dbReference type="NCBIfam" id="TIGR00879">
    <property type="entry name" value="SP"/>
    <property type="match status" value="1"/>
</dbReference>
<dbReference type="PROSITE" id="PS00216">
    <property type="entry name" value="SUGAR_TRANSPORT_1"/>
    <property type="match status" value="2"/>
</dbReference>
<dbReference type="InterPro" id="IPR036259">
    <property type="entry name" value="MFS_trans_sf"/>
</dbReference>
<accession>A0A261Y3X3</accession>
<dbReference type="InterPro" id="IPR005829">
    <property type="entry name" value="Sugar_transporter_CS"/>
</dbReference>
<dbReference type="EMBL" id="MVBO01000017">
    <property type="protein sequence ID" value="OZJ05313.1"/>
    <property type="molecule type" value="Genomic_DNA"/>
</dbReference>
<evidence type="ECO:0000256" key="1">
    <source>
        <dbReference type="ARBA" id="ARBA00004141"/>
    </source>
</evidence>